<keyword evidence="1" id="KW-0732">Signal</keyword>
<protein>
    <submittedName>
        <fullName evidence="2">Uncharacterized protein</fullName>
    </submittedName>
</protein>
<keyword evidence="3" id="KW-1185">Reference proteome</keyword>
<sequence length="297" mass="31467">MMQSISRLSQLLGVLLLLGGSAHTFPVIPDITNLSPASRLDLEARHSDLAGCAGDENMQKLRLHSENGKVFNMFVSPNSKSNTLNGDSPQLRCSIDAGFRSTCGPCDFDIGGIEVLRDGDCTITITKSNGGVSMKTVSSSDGLYPMPGVPTKISCYAGGQKRAQSLEGEALAGEPTISTRSGREDYGTGCMPVSGHTHVRFHGSDSKEYGLFVKPHSGMHDISPANDAGLMCTVTSKGADQYQCIPCDFVLSKAEIVEGSECILRVQKQGSVLDTTLGKESTPFSKNARPIKISCAG</sequence>
<proteinExistence type="predicted"/>
<dbReference type="AlphaFoldDB" id="A0AAN8EA00"/>
<comment type="caution">
    <text evidence="2">The sequence shown here is derived from an EMBL/GenBank/DDBJ whole genome shotgun (WGS) entry which is preliminary data.</text>
</comment>
<feature type="signal peptide" evidence="1">
    <location>
        <begin position="1"/>
        <end position="24"/>
    </location>
</feature>
<dbReference type="EMBL" id="JAKLMC020000042">
    <property type="protein sequence ID" value="KAK5948880.1"/>
    <property type="molecule type" value="Genomic_DNA"/>
</dbReference>
<evidence type="ECO:0000313" key="2">
    <source>
        <dbReference type="EMBL" id="KAK5948880.1"/>
    </source>
</evidence>
<gene>
    <name evidence="2" type="ORF">OHC33_010131</name>
</gene>
<dbReference type="Proteomes" id="UP001316803">
    <property type="component" value="Unassembled WGS sequence"/>
</dbReference>
<organism evidence="2 3">
    <name type="scientific">Knufia fluminis</name>
    <dbReference type="NCBI Taxonomy" id="191047"/>
    <lineage>
        <taxon>Eukaryota</taxon>
        <taxon>Fungi</taxon>
        <taxon>Dikarya</taxon>
        <taxon>Ascomycota</taxon>
        <taxon>Pezizomycotina</taxon>
        <taxon>Eurotiomycetes</taxon>
        <taxon>Chaetothyriomycetidae</taxon>
        <taxon>Chaetothyriales</taxon>
        <taxon>Trichomeriaceae</taxon>
        <taxon>Knufia</taxon>
    </lineage>
</organism>
<accession>A0AAN8EA00</accession>
<name>A0AAN8EA00_9EURO</name>
<feature type="chain" id="PRO_5043041395" evidence="1">
    <location>
        <begin position="25"/>
        <end position="297"/>
    </location>
</feature>
<evidence type="ECO:0000313" key="3">
    <source>
        <dbReference type="Proteomes" id="UP001316803"/>
    </source>
</evidence>
<evidence type="ECO:0000256" key="1">
    <source>
        <dbReference type="SAM" id="SignalP"/>
    </source>
</evidence>
<reference evidence="2 3" key="1">
    <citation type="submission" date="2022-12" db="EMBL/GenBank/DDBJ databases">
        <title>Genomic features and morphological characterization of a novel Knufia sp. strain isolated from spacecraft assembly facility.</title>
        <authorList>
            <person name="Teixeira M."/>
            <person name="Chander A.M."/>
            <person name="Stajich J.E."/>
            <person name="Venkateswaran K."/>
        </authorList>
    </citation>
    <scope>NUCLEOTIDE SEQUENCE [LARGE SCALE GENOMIC DNA]</scope>
    <source>
        <strain evidence="2 3">FJI-L2-BK-P2</strain>
    </source>
</reference>